<comment type="function">
    <text evidence="8">Also involved in hydrogenase metallocenter assembly, probably by participating in the nickel insertion step. This function in hydrogenase biosynthesis requires chaperone activity and the presence of the metal-binding domain, but not PPIase activity.</text>
</comment>
<keyword evidence="4" id="KW-0963">Cytoplasm</keyword>
<dbReference type="EC" id="5.2.1.8" evidence="10"/>
<dbReference type="RefSeq" id="WP_009305050.1">
    <property type="nucleotide sequence ID" value="NZ_AP031442.1"/>
</dbReference>
<dbReference type="AlphaFoldDB" id="A0A369NKS9"/>
<keyword evidence="6" id="KW-0143">Chaperone</keyword>
<dbReference type="EMBL" id="PPTU01000003">
    <property type="protein sequence ID" value="RDB72495.1"/>
    <property type="molecule type" value="Genomic_DNA"/>
</dbReference>
<evidence type="ECO:0000256" key="7">
    <source>
        <dbReference type="ARBA" id="ARBA00023235"/>
    </source>
</evidence>
<dbReference type="PANTHER" id="PTHR47861">
    <property type="entry name" value="FKBP-TYPE PEPTIDYL-PROLYL CIS-TRANS ISOMERASE SLYD"/>
    <property type="match status" value="1"/>
</dbReference>
<dbReference type="EMBL" id="PPUQ01000014">
    <property type="protein sequence ID" value="RDC37134.1"/>
    <property type="molecule type" value="Genomic_DNA"/>
</dbReference>
<evidence type="ECO:0000256" key="5">
    <source>
        <dbReference type="ARBA" id="ARBA00023110"/>
    </source>
</evidence>
<dbReference type="GO" id="GO:0003755">
    <property type="term" value="F:peptidyl-prolyl cis-trans isomerase activity"/>
    <property type="evidence" value="ECO:0007669"/>
    <property type="project" value="UniProtKB-UniRule"/>
</dbReference>
<evidence type="ECO:0000313" key="12">
    <source>
        <dbReference type="EMBL" id="RDB72495.1"/>
    </source>
</evidence>
<comment type="similarity">
    <text evidence="3 10">Belongs to the FKBP-type PPIase family.</text>
</comment>
<organism evidence="12 17">
    <name type="scientific">Eggerthella lenta</name>
    <name type="common">Eubacterium lentum</name>
    <dbReference type="NCBI Taxonomy" id="84112"/>
    <lineage>
        <taxon>Bacteria</taxon>
        <taxon>Bacillati</taxon>
        <taxon>Actinomycetota</taxon>
        <taxon>Coriobacteriia</taxon>
        <taxon>Eggerthellales</taxon>
        <taxon>Eggerthellaceae</taxon>
        <taxon>Eggerthella</taxon>
    </lineage>
</organism>
<evidence type="ECO:0000256" key="9">
    <source>
        <dbReference type="PROSITE-ProRule" id="PRU00277"/>
    </source>
</evidence>
<evidence type="ECO:0000313" key="15">
    <source>
        <dbReference type="Proteomes" id="UP000253857"/>
    </source>
</evidence>
<evidence type="ECO:0000256" key="10">
    <source>
        <dbReference type="RuleBase" id="RU003915"/>
    </source>
</evidence>
<accession>A0A369NKS9</accession>
<name>A0A369NKS9_EGGLN</name>
<dbReference type="EMBL" id="PPTY01000030">
    <property type="protein sequence ID" value="RDB82749.1"/>
    <property type="molecule type" value="Genomic_DNA"/>
</dbReference>
<evidence type="ECO:0000256" key="4">
    <source>
        <dbReference type="ARBA" id="ARBA00022490"/>
    </source>
</evidence>
<dbReference type="Proteomes" id="UP000253915">
    <property type="component" value="Unassembled WGS sequence"/>
</dbReference>
<evidence type="ECO:0000313" key="17">
    <source>
        <dbReference type="Proteomes" id="UP000253970"/>
    </source>
</evidence>
<dbReference type="PROSITE" id="PS50059">
    <property type="entry name" value="FKBP_PPIASE"/>
    <property type="match status" value="1"/>
</dbReference>
<evidence type="ECO:0000313" key="16">
    <source>
        <dbReference type="Proteomes" id="UP000253915"/>
    </source>
</evidence>
<feature type="domain" description="PPIase FKBP-type" evidence="11">
    <location>
        <begin position="5"/>
        <end position="88"/>
    </location>
</feature>
<dbReference type="InterPro" id="IPR001179">
    <property type="entry name" value="PPIase_FKBP_dom"/>
</dbReference>
<dbReference type="PANTHER" id="PTHR47861:SF3">
    <property type="entry name" value="FKBP-TYPE PEPTIDYL-PROLYL CIS-TRANS ISOMERASE SLYD"/>
    <property type="match status" value="1"/>
</dbReference>
<reference evidence="15 16" key="1">
    <citation type="journal article" date="2018" name="Elife">
        <title>Discovery and characterization of a prevalent human gut bacterial enzyme sufficient for the inactivation of a family of plant toxins.</title>
        <authorList>
            <person name="Koppel N."/>
            <person name="Bisanz J.E."/>
            <person name="Pandelia M.E."/>
            <person name="Turnbaugh P.J."/>
            <person name="Balskus E.P."/>
        </authorList>
    </citation>
    <scope>NUCLEOTIDE SEQUENCE [LARGE SCALE GENOMIC DNA]</scope>
    <source>
        <strain evidence="14 16">16A</strain>
        <strain evidence="13 15">FAA1-1-60AUCSF</strain>
        <strain evidence="12 17">W1 BHI 6</strain>
    </source>
</reference>
<evidence type="ECO:0000259" key="11">
    <source>
        <dbReference type="PROSITE" id="PS50059"/>
    </source>
</evidence>
<dbReference type="InterPro" id="IPR046357">
    <property type="entry name" value="PPIase_dom_sf"/>
</dbReference>
<protein>
    <recommendedName>
        <fullName evidence="10">Peptidyl-prolyl cis-trans isomerase</fullName>
        <ecNumber evidence="10">5.2.1.8</ecNumber>
    </recommendedName>
</protein>
<dbReference type="Proteomes" id="UP000253970">
    <property type="component" value="Unassembled WGS sequence"/>
</dbReference>
<proteinExistence type="inferred from homology"/>
<evidence type="ECO:0000256" key="2">
    <source>
        <dbReference type="ARBA" id="ARBA00004496"/>
    </source>
</evidence>
<evidence type="ECO:0000256" key="3">
    <source>
        <dbReference type="ARBA" id="ARBA00006577"/>
    </source>
</evidence>
<evidence type="ECO:0000256" key="8">
    <source>
        <dbReference type="ARBA" id="ARBA00037071"/>
    </source>
</evidence>
<dbReference type="SUPFAM" id="SSF54534">
    <property type="entry name" value="FKBP-like"/>
    <property type="match status" value="1"/>
</dbReference>
<comment type="subcellular location">
    <subcellularLocation>
        <location evidence="2">Cytoplasm</location>
    </subcellularLocation>
</comment>
<keyword evidence="7 9" id="KW-0413">Isomerase</keyword>
<keyword evidence="5 9" id="KW-0697">Rotamase</keyword>
<sequence length="144" mass="16388">MSNEDRMVKVAYRGYFDDGATFIDQTRQPIEFPCADGWMPPAFVDAVRDMAVGETKRVRVGADEAYEKRTEERVIEVERAKIPANIKLAVGDVMSLERPDGQTYPARLVELDEERAVFDLNHDAIAKALNFEITLLDVRDLPKR</sequence>
<gene>
    <name evidence="14" type="ORF">C1853_10705</name>
    <name evidence="13" type="ORF">C1871_12990</name>
    <name evidence="12" type="ORF">C1875_03225</name>
</gene>
<dbReference type="GO" id="GO:0042026">
    <property type="term" value="P:protein refolding"/>
    <property type="evidence" value="ECO:0007669"/>
    <property type="project" value="UniProtKB-ARBA"/>
</dbReference>
<dbReference type="Gene3D" id="3.10.50.40">
    <property type="match status" value="1"/>
</dbReference>
<comment type="catalytic activity">
    <reaction evidence="1 9 10">
        <text>[protein]-peptidylproline (omega=180) = [protein]-peptidylproline (omega=0)</text>
        <dbReference type="Rhea" id="RHEA:16237"/>
        <dbReference type="Rhea" id="RHEA-COMP:10747"/>
        <dbReference type="Rhea" id="RHEA-COMP:10748"/>
        <dbReference type="ChEBI" id="CHEBI:83833"/>
        <dbReference type="ChEBI" id="CHEBI:83834"/>
        <dbReference type="EC" id="5.2.1.8"/>
    </reaction>
</comment>
<dbReference type="GO" id="GO:0005737">
    <property type="term" value="C:cytoplasm"/>
    <property type="evidence" value="ECO:0007669"/>
    <property type="project" value="UniProtKB-SubCell"/>
</dbReference>
<evidence type="ECO:0000256" key="1">
    <source>
        <dbReference type="ARBA" id="ARBA00000971"/>
    </source>
</evidence>
<dbReference type="Proteomes" id="UP000253857">
    <property type="component" value="Unassembled WGS sequence"/>
</dbReference>
<comment type="caution">
    <text evidence="12">The sequence shown here is derived from an EMBL/GenBank/DDBJ whole genome shotgun (WGS) entry which is preliminary data.</text>
</comment>
<dbReference type="Pfam" id="PF00254">
    <property type="entry name" value="FKBP_C"/>
    <property type="match status" value="1"/>
</dbReference>
<evidence type="ECO:0000313" key="14">
    <source>
        <dbReference type="EMBL" id="RDC37134.1"/>
    </source>
</evidence>
<evidence type="ECO:0000256" key="6">
    <source>
        <dbReference type="ARBA" id="ARBA00023186"/>
    </source>
</evidence>
<evidence type="ECO:0000313" key="13">
    <source>
        <dbReference type="EMBL" id="RDB82749.1"/>
    </source>
</evidence>